<dbReference type="SMART" id="SM00314">
    <property type="entry name" value="RA"/>
    <property type="match status" value="1"/>
</dbReference>
<comment type="caution">
    <text evidence="7">The sequence shown here is derived from an EMBL/GenBank/DDBJ whole genome shotgun (WGS) entry which is preliminary data.</text>
</comment>
<evidence type="ECO:0000313" key="7">
    <source>
        <dbReference type="EMBL" id="CAG5946559.1"/>
    </source>
</evidence>
<protein>
    <submittedName>
        <fullName evidence="7">(Atlantic silverside) hypothetical protein</fullName>
    </submittedName>
</protein>
<evidence type="ECO:0000313" key="8">
    <source>
        <dbReference type="Proteomes" id="UP000677803"/>
    </source>
</evidence>
<keyword evidence="2" id="KW-0677">Repeat</keyword>
<dbReference type="PANTHER" id="PTHR24131">
    <property type="entry name" value="APOPTOSIS-STIMULATING OF P53 PROTEIN"/>
    <property type="match status" value="1"/>
</dbReference>
<dbReference type="GO" id="GO:0042981">
    <property type="term" value="P:regulation of apoptotic process"/>
    <property type="evidence" value="ECO:0007669"/>
    <property type="project" value="InterPro"/>
</dbReference>
<evidence type="ECO:0000259" key="6">
    <source>
        <dbReference type="SMART" id="SM00314"/>
    </source>
</evidence>
<dbReference type="OrthoDB" id="10038642at2759"/>
<keyword evidence="4" id="KW-0539">Nucleus</keyword>
<dbReference type="InterPro" id="IPR000159">
    <property type="entry name" value="RA_dom"/>
</dbReference>
<dbReference type="InterPro" id="IPR048942">
    <property type="entry name" value="ASPP2-like_RA"/>
</dbReference>
<dbReference type="Gene3D" id="3.10.20.90">
    <property type="entry name" value="Phosphatidylinositol 3-kinase Catalytic Subunit, Chain A, domain 1"/>
    <property type="match status" value="1"/>
</dbReference>
<reference evidence="7" key="1">
    <citation type="submission" date="2021-05" db="EMBL/GenBank/DDBJ databases">
        <authorList>
            <person name="Tigano A."/>
        </authorList>
    </citation>
    <scope>NUCLEOTIDE SEQUENCE</scope>
</reference>
<comment type="subcellular location">
    <subcellularLocation>
        <location evidence="1">Nucleus</location>
    </subcellularLocation>
</comment>
<accession>A0A8S4B7F9</accession>
<evidence type="ECO:0000256" key="3">
    <source>
        <dbReference type="ARBA" id="ARBA00023043"/>
    </source>
</evidence>
<dbReference type="SUPFAM" id="SSF54236">
    <property type="entry name" value="Ubiquitin-like"/>
    <property type="match status" value="1"/>
</dbReference>
<dbReference type="InterPro" id="IPR047163">
    <property type="entry name" value="ASPP1/2"/>
</dbReference>
<dbReference type="AlphaFoldDB" id="A0A8S4B7F9"/>
<dbReference type="Proteomes" id="UP000677803">
    <property type="component" value="Unassembled WGS sequence"/>
</dbReference>
<dbReference type="FunFam" id="3.10.20.90:FF:000030">
    <property type="entry name" value="Apoptosis-stimulating of p53 protein 2 isoform 1"/>
    <property type="match status" value="1"/>
</dbReference>
<keyword evidence="8" id="KW-1185">Reference proteome</keyword>
<evidence type="ECO:0000256" key="2">
    <source>
        <dbReference type="ARBA" id="ARBA00022737"/>
    </source>
</evidence>
<evidence type="ECO:0000256" key="1">
    <source>
        <dbReference type="ARBA" id="ARBA00004123"/>
    </source>
</evidence>
<proteinExistence type="predicted"/>
<keyword evidence="3" id="KW-0040">ANK repeat</keyword>
<name>A0A8S4B7F9_9TELE</name>
<sequence>MLSLFKMFLTVYLSNDDQHFTEVPIMPETLCRDVVELCREPGEADCYLAETWRGSEYVIGEGEQMLEVLQRWGHQRGEVRYILRHQRPPGRESGRKRPPTITESPPKGHAFIHGFMDGSRAADQMMKMKDSAERCLENGFSAPRLDVTLGELQDLAARQQQQITVQQQLLATKPRVFGKG</sequence>
<dbReference type="EMBL" id="CAJRST010017779">
    <property type="protein sequence ID" value="CAG5946559.1"/>
    <property type="molecule type" value="Genomic_DNA"/>
</dbReference>
<feature type="region of interest" description="Disordered" evidence="5">
    <location>
        <begin position="87"/>
        <end position="108"/>
    </location>
</feature>
<feature type="domain" description="Ras-associating" evidence="6">
    <location>
        <begin position="5"/>
        <end position="88"/>
    </location>
</feature>
<dbReference type="GO" id="GO:0002039">
    <property type="term" value="F:p53 binding"/>
    <property type="evidence" value="ECO:0007669"/>
    <property type="project" value="InterPro"/>
</dbReference>
<dbReference type="InterPro" id="IPR029071">
    <property type="entry name" value="Ubiquitin-like_domsf"/>
</dbReference>
<organism evidence="7 8">
    <name type="scientific">Menidia menidia</name>
    <name type="common">Atlantic silverside</name>
    <dbReference type="NCBI Taxonomy" id="238744"/>
    <lineage>
        <taxon>Eukaryota</taxon>
        <taxon>Metazoa</taxon>
        <taxon>Chordata</taxon>
        <taxon>Craniata</taxon>
        <taxon>Vertebrata</taxon>
        <taxon>Euteleostomi</taxon>
        <taxon>Actinopterygii</taxon>
        <taxon>Neopterygii</taxon>
        <taxon>Teleostei</taxon>
        <taxon>Neoteleostei</taxon>
        <taxon>Acanthomorphata</taxon>
        <taxon>Ovalentaria</taxon>
        <taxon>Atherinomorphae</taxon>
        <taxon>Atheriniformes</taxon>
        <taxon>Atherinopsidae</taxon>
        <taxon>Menidiinae</taxon>
        <taxon>Menidia</taxon>
    </lineage>
</organism>
<gene>
    <name evidence="7" type="ORF">MMEN_LOCUS14153</name>
</gene>
<dbReference type="GO" id="GO:0005634">
    <property type="term" value="C:nucleus"/>
    <property type="evidence" value="ECO:0007669"/>
    <property type="project" value="UniProtKB-SubCell"/>
</dbReference>
<evidence type="ECO:0000256" key="4">
    <source>
        <dbReference type="ARBA" id="ARBA00023242"/>
    </source>
</evidence>
<dbReference type="GO" id="GO:0007165">
    <property type="term" value="P:signal transduction"/>
    <property type="evidence" value="ECO:0007669"/>
    <property type="project" value="InterPro"/>
</dbReference>
<evidence type="ECO:0000256" key="5">
    <source>
        <dbReference type="SAM" id="MobiDB-lite"/>
    </source>
</evidence>
<dbReference type="PANTHER" id="PTHR24131:SF16">
    <property type="entry name" value="TUMOR PROTEIN P53 BINDING PROTEIN, 2 ISOFORM X1"/>
    <property type="match status" value="1"/>
</dbReference>
<dbReference type="Pfam" id="PF21801">
    <property type="entry name" value="ASPP2-like_RA"/>
    <property type="match status" value="1"/>
</dbReference>